<sequence length="56" mass="6327">MKIYEASLKTKDPATGNITMKRLVQMEARSSRQVERRVQSLGLANGRNAELVVYAF</sequence>
<organism evidence="1 2">
    <name type="scientific">Actibacterium pelagium</name>
    <dbReference type="NCBI Taxonomy" id="2029103"/>
    <lineage>
        <taxon>Bacteria</taxon>
        <taxon>Pseudomonadati</taxon>
        <taxon>Pseudomonadota</taxon>
        <taxon>Alphaproteobacteria</taxon>
        <taxon>Rhodobacterales</taxon>
        <taxon>Roseobacteraceae</taxon>
        <taxon>Actibacterium</taxon>
    </lineage>
</organism>
<comment type="caution">
    <text evidence="1">The sequence shown here is derived from an EMBL/GenBank/DDBJ whole genome shotgun (WGS) entry which is preliminary data.</text>
</comment>
<dbReference type="AlphaFoldDB" id="A0A917EII0"/>
<reference evidence="1" key="1">
    <citation type="journal article" date="2014" name="Int. J. Syst. Evol. Microbiol.">
        <title>Complete genome sequence of Corynebacterium casei LMG S-19264T (=DSM 44701T), isolated from a smear-ripened cheese.</title>
        <authorList>
            <consortium name="US DOE Joint Genome Institute (JGI-PGF)"/>
            <person name="Walter F."/>
            <person name="Albersmeier A."/>
            <person name="Kalinowski J."/>
            <person name="Ruckert C."/>
        </authorList>
    </citation>
    <scope>NUCLEOTIDE SEQUENCE</scope>
    <source>
        <strain evidence="1">CGMCC 1.16012</strain>
    </source>
</reference>
<protein>
    <submittedName>
        <fullName evidence="1">Uncharacterized protein</fullName>
    </submittedName>
</protein>
<gene>
    <name evidence="1" type="ORF">GCM10011517_13160</name>
</gene>
<dbReference type="RefSeq" id="WP_158221894.1">
    <property type="nucleotide sequence ID" value="NZ_BMKN01000001.1"/>
</dbReference>
<proteinExistence type="predicted"/>
<dbReference type="EMBL" id="BMKN01000001">
    <property type="protein sequence ID" value="GGE46790.1"/>
    <property type="molecule type" value="Genomic_DNA"/>
</dbReference>
<name>A0A917EII0_9RHOB</name>
<reference evidence="1" key="2">
    <citation type="submission" date="2020-09" db="EMBL/GenBank/DDBJ databases">
        <authorList>
            <person name="Sun Q."/>
            <person name="Zhou Y."/>
        </authorList>
    </citation>
    <scope>NUCLEOTIDE SEQUENCE</scope>
    <source>
        <strain evidence="1">CGMCC 1.16012</strain>
    </source>
</reference>
<evidence type="ECO:0000313" key="2">
    <source>
        <dbReference type="Proteomes" id="UP000606730"/>
    </source>
</evidence>
<dbReference type="Proteomes" id="UP000606730">
    <property type="component" value="Unassembled WGS sequence"/>
</dbReference>
<keyword evidence="2" id="KW-1185">Reference proteome</keyword>
<evidence type="ECO:0000313" key="1">
    <source>
        <dbReference type="EMBL" id="GGE46790.1"/>
    </source>
</evidence>
<accession>A0A917EII0</accession>